<dbReference type="SUPFAM" id="SSF48371">
    <property type="entry name" value="ARM repeat"/>
    <property type="match status" value="2"/>
</dbReference>
<dbReference type="Pfam" id="PF13646">
    <property type="entry name" value="HEAT_2"/>
    <property type="match status" value="1"/>
</dbReference>
<dbReference type="Gene3D" id="1.25.10.10">
    <property type="entry name" value="Leucine-rich Repeat Variant"/>
    <property type="match status" value="1"/>
</dbReference>
<dbReference type="InterPro" id="IPR011989">
    <property type="entry name" value="ARM-like"/>
</dbReference>
<comment type="caution">
    <text evidence="1">The sequence shown here is derived from an EMBL/GenBank/DDBJ whole genome shotgun (WGS) entry which is preliminary data.</text>
</comment>
<evidence type="ECO:0000313" key="2">
    <source>
        <dbReference type="Proteomes" id="UP000246569"/>
    </source>
</evidence>
<name>A0A317MRT9_9GAMM</name>
<reference evidence="1 2" key="1">
    <citation type="submission" date="2018-05" db="EMBL/GenBank/DDBJ databases">
        <title>Genomic Encyclopedia of Type Strains, Phase IV (KMG-IV): sequencing the most valuable type-strain genomes for metagenomic binning, comparative biology and taxonomic classification.</title>
        <authorList>
            <person name="Goeker M."/>
        </authorList>
    </citation>
    <scope>NUCLEOTIDE SEQUENCE [LARGE SCALE GENOMIC DNA]</scope>
    <source>
        <strain evidence="1 2">DSM 23606</strain>
    </source>
</reference>
<accession>A0A317MRT9</accession>
<proteinExistence type="predicted"/>
<protein>
    <recommendedName>
        <fullName evidence="3">HEAT repeat protein</fullName>
    </recommendedName>
</protein>
<keyword evidence="2" id="KW-1185">Reference proteome</keyword>
<evidence type="ECO:0000313" key="1">
    <source>
        <dbReference type="EMBL" id="PWV59754.1"/>
    </source>
</evidence>
<evidence type="ECO:0008006" key="3">
    <source>
        <dbReference type="Google" id="ProtNLM"/>
    </source>
</evidence>
<dbReference type="RefSeq" id="WP_110019370.1">
    <property type="nucleotide sequence ID" value="NZ_QGTJ01000009.1"/>
</dbReference>
<sequence length="440" mass="47644">MILDPARQRLERTRQRWALRMSSDLAVLQAAARHGDGHLREAAVRRLGELPSIDALPALIERCNDWVAPVRHAAQAALYRLLRAEHAAALVAALPRLQHLRRCRRADHDALVTAVEQLLQRCPAALHAGLYAADARVARACFLLCWQAAPTPTLIACGLRSRDCVIAACAAGALRTLEAASRPPLLALARRAPLMPVRREALQLALQDADDATATARALAALLEPAPALRRMALRWLCSHGRQAAALASLRSALTGPRRIRTIGLLAELGEAADAHRLEDLRTAAEPALRAACLGTLLRLLPARSDEWIAAAFADPAASVVRRVRAAPRLYEYDAATLLRLLAGAAAPAVALAVLETVGRRLDKWERLRLILALPATVQVRSLSDWLARYNRSFATPSAAQRQALQHALSATALAACPARLRRELDFTLAAHALGIHGNE</sequence>
<gene>
    <name evidence="1" type="ORF">C7443_1097</name>
</gene>
<dbReference type="Proteomes" id="UP000246569">
    <property type="component" value="Unassembled WGS sequence"/>
</dbReference>
<dbReference type="OrthoDB" id="6534366at2"/>
<dbReference type="AlphaFoldDB" id="A0A317MRT9"/>
<dbReference type="InterPro" id="IPR016024">
    <property type="entry name" value="ARM-type_fold"/>
</dbReference>
<organism evidence="1 2">
    <name type="scientific">Plasticicumulans acidivorans</name>
    <dbReference type="NCBI Taxonomy" id="886464"/>
    <lineage>
        <taxon>Bacteria</taxon>
        <taxon>Pseudomonadati</taxon>
        <taxon>Pseudomonadota</taxon>
        <taxon>Gammaproteobacteria</taxon>
        <taxon>Candidatus Competibacteraceae</taxon>
        <taxon>Plasticicumulans</taxon>
    </lineage>
</organism>
<dbReference type="EMBL" id="QGTJ01000009">
    <property type="protein sequence ID" value="PWV59754.1"/>
    <property type="molecule type" value="Genomic_DNA"/>
</dbReference>